<evidence type="ECO:0000313" key="1">
    <source>
        <dbReference type="EMBL" id="GAI98064.1"/>
    </source>
</evidence>
<evidence type="ECO:0008006" key="2">
    <source>
        <dbReference type="Google" id="ProtNLM"/>
    </source>
</evidence>
<dbReference type="CDD" id="cd00063">
    <property type="entry name" value="FN3"/>
    <property type="match status" value="1"/>
</dbReference>
<name>X1V0B8_9ZZZZ</name>
<proteinExistence type="predicted"/>
<dbReference type="EMBL" id="BARW01019671">
    <property type="protein sequence ID" value="GAI98064.1"/>
    <property type="molecule type" value="Genomic_DNA"/>
</dbReference>
<dbReference type="InterPro" id="IPR013783">
    <property type="entry name" value="Ig-like_fold"/>
</dbReference>
<dbReference type="InterPro" id="IPR003961">
    <property type="entry name" value="FN3_dom"/>
</dbReference>
<sequence length="133" mass="14754">RWGDWFRRWYRDQMFEEYGFLFAVTTKPATSVELTTATLNADLDGDGNEACNCGFEWGETDAYGNTTPTQSRTTGQTFAQPISGLDPNTTYHFRAQAKNSAGTASGADRTFTTLGPVIPFVVNQSYALSREEL</sequence>
<dbReference type="Gene3D" id="2.60.40.10">
    <property type="entry name" value="Immunoglobulins"/>
    <property type="match status" value="1"/>
</dbReference>
<protein>
    <recommendedName>
        <fullName evidence="2">Fibronectin type-III domain-containing protein</fullName>
    </recommendedName>
</protein>
<dbReference type="AlphaFoldDB" id="X1V0B8"/>
<dbReference type="SUPFAM" id="SSF49265">
    <property type="entry name" value="Fibronectin type III"/>
    <property type="match status" value="1"/>
</dbReference>
<feature type="non-terminal residue" evidence="1">
    <location>
        <position position="1"/>
    </location>
</feature>
<organism evidence="1">
    <name type="scientific">marine sediment metagenome</name>
    <dbReference type="NCBI Taxonomy" id="412755"/>
    <lineage>
        <taxon>unclassified sequences</taxon>
        <taxon>metagenomes</taxon>
        <taxon>ecological metagenomes</taxon>
    </lineage>
</organism>
<comment type="caution">
    <text evidence="1">The sequence shown here is derived from an EMBL/GenBank/DDBJ whole genome shotgun (WGS) entry which is preliminary data.</text>
</comment>
<accession>X1V0B8</accession>
<dbReference type="InterPro" id="IPR036116">
    <property type="entry name" value="FN3_sf"/>
</dbReference>
<gene>
    <name evidence="1" type="ORF">S12H4_33389</name>
</gene>
<reference evidence="1" key="1">
    <citation type="journal article" date="2014" name="Front. Microbiol.">
        <title>High frequency of phylogenetically diverse reductive dehalogenase-homologous genes in deep subseafloor sedimentary metagenomes.</title>
        <authorList>
            <person name="Kawai M."/>
            <person name="Futagami T."/>
            <person name="Toyoda A."/>
            <person name="Takaki Y."/>
            <person name="Nishi S."/>
            <person name="Hori S."/>
            <person name="Arai W."/>
            <person name="Tsubouchi T."/>
            <person name="Morono Y."/>
            <person name="Uchiyama I."/>
            <person name="Ito T."/>
            <person name="Fujiyama A."/>
            <person name="Inagaki F."/>
            <person name="Takami H."/>
        </authorList>
    </citation>
    <scope>NUCLEOTIDE SEQUENCE</scope>
    <source>
        <strain evidence="1">Expedition CK06-06</strain>
    </source>
</reference>